<organism evidence="5 6">
    <name type="scientific">Vibrio nigripulchritudo SOn1</name>
    <dbReference type="NCBI Taxonomy" id="1238450"/>
    <lineage>
        <taxon>Bacteria</taxon>
        <taxon>Pseudomonadati</taxon>
        <taxon>Pseudomonadota</taxon>
        <taxon>Gammaproteobacteria</taxon>
        <taxon>Vibrionales</taxon>
        <taxon>Vibrionaceae</taxon>
        <taxon>Vibrio</taxon>
    </lineage>
</organism>
<dbReference type="InterPro" id="IPR000835">
    <property type="entry name" value="HTH_MarR-typ"/>
</dbReference>
<name>A0AAV2VSR8_9VIBR</name>
<evidence type="ECO:0000256" key="1">
    <source>
        <dbReference type="ARBA" id="ARBA00023015"/>
    </source>
</evidence>
<keyword evidence="3" id="KW-0804">Transcription</keyword>
<dbReference type="PANTHER" id="PTHR42756">
    <property type="entry name" value="TRANSCRIPTIONAL REGULATOR, MARR"/>
    <property type="match status" value="1"/>
</dbReference>
<evidence type="ECO:0000256" key="3">
    <source>
        <dbReference type="ARBA" id="ARBA00023163"/>
    </source>
</evidence>
<gene>
    <name evidence="5" type="ORF">VIBNISOn1_30160</name>
</gene>
<dbReference type="AlphaFoldDB" id="A0AAV2VSR8"/>
<evidence type="ECO:0000313" key="6">
    <source>
        <dbReference type="Proteomes" id="UP000018211"/>
    </source>
</evidence>
<dbReference type="Proteomes" id="UP000018211">
    <property type="component" value="Unassembled WGS sequence"/>
</dbReference>
<evidence type="ECO:0000256" key="2">
    <source>
        <dbReference type="ARBA" id="ARBA00023125"/>
    </source>
</evidence>
<dbReference type="GO" id="GO:0003677">
    <property type="term" value="F:DNA binding"/>
    <property type="evidence" value="ECO:0007669"/>
    <property type="project" value="UniProtKB-KW"/>
</dbReference>
<dbReference type="RefSeq" id="WP_004404294.1">
    <property type="nucleotide sequence ID" value="NZ_LK391965.1"/>
</dbReference>
<accession>A0AAV2VSR8</accession>
<dbReference type="GO" id="GO:0003700">
    <property type="term" value="F:DNA-binding transcription factor activity"/>
    <property type="evidence" value="ECO:0007669"/>
    <property type="project" value="InterPro"/>
</dbReference>
<sequence>MNKSRANNVADKKHPKPYETTAGISWIATRQMQNRIQLEIQKLYKEINVEQLLVLMELDYEDGLRPSVLAERLQRSKGTMTSLIRHAEKNEYIASTPDPTHKNAKKIFLTLKGKKVHDELSQIINKELQDAMAHVNEEHQAIIHEAMKGMVMRYNPSIFEY</sequence>
<evidence type="ECO:0000313" key="5">
    <source>
        <dbReference type="EMBL" id="CCO47465.1"/>
    </source>
</evidence>
<dbReference type="SMART" id="SM00347">
    <property type="entry name" value="HTH_MARR"/>
    <property type="match status" value="1"/>
</dbReference>
<dbReference type="Gene3D" id="1.10.10.10">
    <property type="entry name" value="Winged helix-like DNA-binding domain superfamily/Winged helix DNA-binding domain"/>
    <property type="match status" value="1"/>
</dbReference>
<dbReference type="PANTHER" id="PTHR42756:SF1">
    <property type="entry name" value="TRANSCRIPTIONAL REPRESSOR OF EMRAB OPERON"/>
    <property type="match status" value="1"/>
</dbReference>
<keyword evidence="2" id="KW-0238">DNA-binding</keyword>
<dbReference type="InterPro" id="IPR036388">
    <property type="entry name" value="WH-like_DNA-bd_sf"/>
</dbReference>
<evidence type="ECO:0000259" key="4">
    <source>
        <dbReference type="PROSITE" id="PS50995"/>
    </source>
</evidence>
<dbReference type="InterPro" id="IPR036390">
    <property type="entry name" value="WH_DNA-bd_sf"/>
</dbReference>
<comment type="caution">
    <text evidence="5">The sequence shown here is derived from an EMBL/GenBank/DDBJ whole genome shotgun (WGS) entry which is preliminary data.</text>
</comment>
<keyword evidence="1" id="KW-0805">Transcription regulation</keyword>
<dbReference type="Pfam" id="PF01047">
    <property type="entry name" value="MarR"/>
    <property type="match status" value="1"/>
</dbReference>
<proteinExistence type="predicted"/>
<reference evidence="5 6" key="1">
    <citation type="journal article" date="2013" name="ISME J.">
        <title>Comparative genomics of pathogenic lineages of Vibrio nigripulchritudo identifies virulence-associated traits.</title>
        <authorList>
            <person name="Goudenege D."/>
            <person name="Labreuche Y."/>
            <person name="Krin E."/>
            <person name="Ansquer D."/>
            <person name="Mangenot S."/>
            <person name="Calteau A."/>
            <person name="Medigue C."/>
            <person name="Mazel D."/>
            <person name="Polz M.F."/>
            <person name="Le Roux F."/>
        </authorList>
    </citation>
    <scope>NUCLEOTIDE SEQUENCE [LARGE SCALE GENOMIC DNA]</scope>
    <source>
        <strain evidence="5 6">SOn1</strain>
    </source>
</reference>
<protein>
    <submittedName>
        <fullName evidence="5">Bacterial regulatory protein, MarR</fullName>
    </submittedName>
</protein>
<dbReference type="PROSITE" id="PS50995">
    <property type="entry name" value="HTH_MARR_2"/>
    <property type="match status" value="1"/>
</dbReference>
<dbReference type="SUPFAM" id="SSF46785">
    <property type="entry name" value="Winged helix' DNA-binding domain"/>
    <property type="match status" value="1"/>
</dbReference>
<dbReference type="EMBL" id="CAOF01000120">
    <property type="protein sequence ID" value="CCO47465.1"/>
    <property type="molecule type" value="Genomic_DNA"/>
</dbReference>
<feature type="domain" description="HTH marR-type" evidence="4">
    <location>
        <begin position="1"/>
        <end position="152"/>
    </location>
</feature>